<name>A0A420IT48_9PEZI</name>
<sequence length="97" mass="10283">MPINAKACIYENNCILTTLPLPPLTTTITTGIIFTAIMSSLLSCGPPPPAAIYPDISTAFAAIQAHAKYRMPKTMVMPSSPATESPLVFSIFAIALE</sequence>
<accession>A0A420IT48</accession>
<reference evidence="1 2" key="1">
    <citation type="journal article" date="2018" name="BMC Genomics">
        <title>Comparative genome analyses reveal sequence features reflecting distinct modes of host-adaptation between dicot and monocot powdery mildew.</title>
        <authorList>
            <person name="Wu Y."/>
            <person name="Ma X."/>
            <person name="Pan Z."/>
            <person name="Kale S.D."/>
            <person name="Song Y."/>
            <person name="King H."/>
            <person name="Zhang Q."/>
            <person name="Presley C."/>
            <person name="Deng X."/>
            <person name="Wei C.I."/>
            <person name="Xiao S."/>
        </authorList>
    </citation>
    <scope>NUCLEOTIDE SEQUENCE [LARGE SCALE GENOMIC DNA]</scope>
    <source>
        <strain evidence="1">UCSC1</strain>
    </source>
</reference>
<evidence type="ECO:0000313" key="2">
    <source>
        <dbReference type="Proteomes" id="UP000285405"/>
    </source>
</evidence>
<proteinExistence type="predicted"/>
<gene>
    <name evidence="1" type="ORF">GcC1_061038</name>
</gene>
<comment type="caution">
    <text evidence="1">The sequence shown here is derived from an EMBL/GenBank/DDBJ whole genome shotgun (WGS) entry which is preliminary data.</text>
</comment>
<evidence type="ECO:0000313" key="1">
    <source>
        <dbReference type="EMBL" id="RKF77700.1"/>
    </source>
</evidence>
<organism evidence="1 2">
    <name type="scientific">Golovinomyces cichoracearum</name>
    <dbReference type="NCBI Taxonomy" id="62708"/>
    <lineage>
        <taxon>Eukaryota</taxon>
        <taxon>Fungi</taxon>
        <taxon>Dikarya</taxon>
        <taxon>Ascomycota</taxon>
        <taxon>Pezizomycotina</taxon>
        <taxon>Leotiomycetes</taxon>
        <taxon>Erysiphales</taxon>
        <taxon>Erysiphaceae</taxon>
        <taxon>Golovinomyces</taxon>
    </lineage>
</organism>
<dbReference type="EMBL" id="MCBR01006160">
    <property type="protein sequence ID" value="RKF77700.1"/>
    <property type="molecule type" value="Genomic_DNA"/>
</dbReference>
<feature type="non-terminal residue" evidence="1">
    <location>
        <position position="97"/>
    </location>
</feature>
<dbReference type="AlphaFoldDB" id="A0A420IT48"/>
<protein>
    <submittedName>
        <fullName evidence="1">Uncharacterized protein</fullName>
    </submittedName>
</protein>
<dbReference type="Proteomes" id="UP000285405">
    <property type="component" value="Unassembled WGS sequence"/>
</dbReference>